<dbReference type="AlphaFoldDB" id="A0A2I1FXM6"/>
<evidence type="ECO:0000313" key="2">
    <source>
        <dbReference type="EMBL" id="PKY39114.1"/>
    </source>
</evidence>
<gene>
    <name evidence="2" type="ORF">RhiirA4_452260</name>
</gene>
<dbReference type="Proteomes" id="UP000234323">
    <property type="component" value="Unassembled WGS sequence"/>
</dbReference>
<sequence length="105" mass="12434">MTLNRRTHPRFQAGNFTKNPELADKFCYNIATMLFLIHHCWYEACKPCEGFARCDEYEDSNSRTNKRILFLSILCSRFFLYEIGIFDKSFRFTPYNITGLLLQIG</sequence>
<name>A0A2I1FXM6_9GLOM</name>
<keyword evidence="3" id="KW-1185">Reference proteome</keyword>
<keyword evidence="1" id="KW-0472">Membrane</keyword>
<evidence type="ECO:0000313" key="3">
    <source>
        <dbReference type="Proteomes" id="UP000234323"/>
    </source>
</evidence>
<feature type="transmembrane region" description="Helical" evidence="1">
    <location>
        <begin position="68"/>
        <end position="86"/>
    </location>
</feature>
<proteinExistence type="predicted"/>
<keyword evidence="1" id="KW-1133">Transmembrane helix</keyword>
<comment type="caution">
    <text evidence="2">The sequence shown here is derived from an EMBL/GenBank/DDBJ whole genome shotgun (WGS) entry which is preliminary data.</text>
</comment>
<protein>
    <submittedName>
        <fullName evidence="2">Uncharacterized protein</fullName>
    </submittedName>
</protein>
<reference evidence="2 3" key="1">
    <citation type="submission" date="2015-10" db="EMBL/GenBank/DDBJ databases">
        <title>Genome analyses suggest a sexual origin of heterokaryosis in a supposedly ancient asexual fungus.</title>
        <authorList>
            <person name="Ropars J."/>
            <person name="Sedzielewska K."/>
            <person name="Noel J."/>
            <person name="Charron P."/>
            <person name="Farinelli L."/>
            <person name="Marton T."/>
            <person name="Kruger M."/>
            <person name="Pelin A."/>
            <person name="Brachmann A."/>
            <person name="Corradi N."/>
        </authorList>
    </citation>
    <scope>NUCLEOTIDE SEQUENCE [LARGE SCALE GENOMIC DNA]</scope>
    <source>
        <strain evidence="2 3">A4</strain>
    </source>
</reference>
<keyword evidence="1" id="KW-0812">Transmembrane</keyword>
<organism evidence="2 3">
    <name type="scientific">Rhizophagus irregularis</name>
    <dbReference type="NCBI Taxonomy" id="588596"/>
    <lineage>
        <taxon>Eukaryota</taxon>
        <taxon>Fungi</taxon>
        <taxon>Fungi incertae sedis</taxon>
        <taxon>Mucoromycota</taxon>
        <taxon>Glomeromycotina</taxon>
        <taxon>Glomeromycetes</taxon>
        <taxon>Glomerales</taxon>
        <taxon>Glomeraceae</taxon>
        <taxon>Rhizophagus</taxon>
    </lineage>
</organism>
<dbReference type="EMBL" id="LLXI01000051">
    <property type="protein sequence ID" value="PKY39114.1"/>
    <property type="molecule type" value="Genomic_DNA"/>
</dbReference>
<accession>A0A2I1FXM6</accession>
<evidence type="ECO:0000256" key="1">
    <source>
        <dbReference type="SAM" id="Phobius"/>
    </source>
</evidence>